<feature type="transmembrane region" description="Helical" evidence="1">
    <location>
        <begin position="87"/>
        <end position="110"/>
    </location>
</feature>
<keyword evidence="3" id="KW-1185">Reference proteome</keyword>
<accession>A0A967ECV8</accession>
<feature type="transmembrane region" description="Helical" evidence="1">
    <location>
        <begin position="341"/>
        <end position="358"/>
    </location>
</feature>
<feature type="transmembrane region" description="Helical" evidence="1">
    <location>
        <begin position="210"/>
        <end position="231"/>
    </location>
</feature>
<feature type="transmembrane region" description="Helical" evidence="1">
    <location>
        <begin position="171"/>
        <end position="198"/>
    </location>
</feature>
<keyword evidence="1" id="KW-1133">Transmembrane helix</keyword>
<protein>
    <submittedName>
        <fullName evidence="2">Uncharacterized protein</fullName>
    </submittedName>
</protein>
<proteinExistence type="predicted"/>
<feature type="transmembrane region" description="Helical" evidence="1">
    <location>
        <begin position="135"/>
        <end position="159"/>
    </location>
</feature>
<dbReference type="AlphaFoldDB" id="A0A967ECV8"/>
<dbReference type="EMBL" id="WOTH01000010">
    <property type="protein sequence ID" value="NHO53676.1"/>
    <property type="molecule type" value="Genomic_DNA"/>
</dbReference>
<evidence type="ECO:0000313" key="2">
    <source>
        <dbReference type="EMBL" id="NHO53676.1"/>
    </source>
</evidence>
<dbReference type="RefSeq" id="WP_166314172.1">
    <property type="nucleotide sequence ID" value="NZ_WOTH01000010.1"/>
</dbReference>
<evidence type="ECO:0000256" key="1">
    <source>
        <dbReference type="SAM" id="Phobius"/>
    </source>
</evidence>
<feature type="transmembrane region" description="Helical" evidence="1">
    <location>
        <begin position="12"/>
        <end position="34"/>
    </location>
</feature>
<reference evidence="2" key="1">
    <citation type="submission" date="2019-11" db="EMBL/GenBank/DDBJ databases">
        <title>Description of new Acetobacter species.</title>
        <authorList>
            <person name="Cleenwerck I."/>
            <person name="Sombolestani A.S."/>
        </authorList>
    </citation>
    <scope>NUCLEOTIDE SEQUENCE</scope>
    <source>
        <strain evidence="2">LMG 1626</strain>
    </source>
</reference>
<feature type="transmembrane region" description="Helical" evidence="1">
    <location>
        <begin position="266"/>
        <end position="289"/>
    </location>
</feature>
<gene>
    <name evidence="2" type="ORF">GOB87_06820</name>
</gene>
<evidence type="ECO:0000313" key="3">
    <source>
        <dbReference type="Proteomes" id="UP000597459"/>
    </source>
</evidence>
<dbReference type="Proteomes" id="UP000597459">
    <property type="component" value="Unassembled WGS sequence"/>
</dbReference>
<organism evidence="2 3">
    <name type="scientific">Acetobacter estunensis</name>
    <dbReference type="NCBI Taxonomy" id="104097"/>
    <lineage>
        <taxon>Bacteria</taxon>
        <taxon>Pseudomonadati</taxon>
        <taxon>Pseudomonadota</taxon>
        <taxon>Alphaproteobacteria</taxon>
        <taxon>Acetobacterales</taxon>
        <taxon>Acetobacteraceae</taxon>
        <taxon>Acetobacter</taxon>
    </lineage>
</organism>
<feature type="transmembrane region" description="Helical" evidence="1">
    <location>
        <begin position="365"/>
        <end position="383"/>
    </location>
</feature>
<keyword evidence="1" id="KW-0472">Membrane</keyword>
<name>A0A967ECV8_9PROT</name>
<keyword evidence="1" id="KW-0812">Transmembrane</keyword>
<sequence length="462" mass="49757">MSDRKKEVIGTFLCFFLIGLAFSVILAHAGLLSAGRWQGDEYTLSLYARNTGLSGVWERITGWSPRPVAESLSYLYFCVSNAFDRPLIGSFLGCVWLFTLLGVSGAGWIARARQPVGRAMIWFALFLLLDRPGEVFFWPMAAVAYLPLWGGLAVVTMLLLDGRAWTGRTAWVLSGALLVAAFSSEVGAVTVGSFALLVAMMPGSGKRGHAWSMTLLAPVLGSAAVIGILLSHRGVSHHEIMEAGTGLAGSWGRSLLASVPTLGHEVLGITGVPLILAVLIKLTLPWLVLNDASSDRPAFRGRGLLLCWFVALMCGAAMSVVSAYHQFGILCCERHHTMRSGMFLLAILTLGGLTGCAFRFARQAGLLIVLLLLVAFRAVPFLSDWHVSREVIAARQASWRSGYAQNSGMTLEVGPDGQLLAANTIPRGYWSLQEKDDVPWFASGIMARFGKSSLSVKVGPEP</sequence>
<comment type="caution">
    <text evidence="2">The sequence shown here is derived from an EMBL/GenBank/DDBJ whole genome shotgun (WGS) entry which is preliminary data.</text>
</comment>
<feature type="transmembrane region" description="Helical" evidence="1">
    <location>
        <begin position="301"/>
        <end position="321"/>
    </location>
</feature>